<feature type="active site" description="Proton donor" evidence="6">
    <location>
        <position position="99"/>
    </location>
</feature>
<feature type="binding site" evidence="7">
    <location>
        <position position="378"/>
    </location>
    <ligand>
        <name>(S)-malate</name>
        <dbReference type="ChEBI" id="CHEBI:15589"/>
    </ligand>
</feature>
<dbReference type="GO" id="GO:0051287">
    <property type="term" value="F:NAD binding"/>
    <property type="evidence" value="ECO:0007669"/>
    <property type="project" value="InterPro"/>
</dbReference>
<evidence type="ECO:0000259" key="8">
    <source>
        <dbReference type="SMART" id="SM00919"/>
    </source>
</evidence>
<evidence type="ECO:0000256" key="5">
    <source>
        <dbReference type="ARBA" id="ARBA00023002"/>
    </source>
</evidence>
<gene>
    <name evidence="10" type="ORF">BGZ95_005927</name>
</gene>
<evidence type="ECO:0000313" key="11">
    <source>
        <dbReference type="Proteomes" id="UP001194580"/>
    </source>
</evidence>
<comment type="caution">
    <text evidence="10">The sequence shown here is derived from an EMBL/GenBank/DDBJ whole genome shotgun (WGS) entry which is preliminary data.</text>
</comment>
<dbReference type="SUPFAM" id="SSF51735">
    <property type="entry name" value="NAD(P)-binding Rossmann-fold domains"/>
    <property type="match status" value="1"/>
</dbReference>
<dbReference type="GO" id="GO:0005739">
    <property type="term" value="C:mitochondrion"/>
    <property type="evidence" value="ECO:0007669"/>
    <property type="project" value="TreeGrafter"/>
</dbReference>
<dbReference type="PIRSF" id="PIRSF000106">
    <property type="entry name" value="ME"/>
    <property type="match status" value="1"/>
</dbReference>
<dbReference type="SMART" id="SM01274">
    <property type="entry name" value="malic"/>
    <property type="match status" value="1"/>
</dbReference>
<comment type="cofactor">
    <cofactor evidence="2">
        <name>Mg(2+)</name>
        <dbReference type="ChEBI" id="CHEBI:18420"/>
    </cofactor>
</comment>
<feature type="binding site" evidence="7">
    <location>
        <position position="424"/>
    </location>
    <ligand>
        <name>(S)-malate</name>
        <dbReference type="ChEBI" id="CHEBI:15589"/>
    </ligand>
</feature>
<dbReference type="Gene3D" id="3.40.50.720">
    <property type="entry name" value="NAD(P)-binding Rossmann-like Domain"/>
    <property type="match status" value="1"/>
</dbReference>
<dbReference type="InterPro" id="IPR037062">
    <property type="entry name" value="Malic_N_dom_sf"/>
</dbReference>
<dbReference type="InterPro" id="IPR001891">
    <property type="entry name" value="Malic_OxRdtase"/>
</dbReference>
<dbReference type="SUPFAM" id="SSF53223">
    <property type="entry name" value="Aminoacid dehydrogenase-like, N-terminal domain"/>
    <property type="match status" value="1"/>
</dbReference>
<dbReference type="GO" id="GO:0046872">
    <property type="term" value="F:metal ion binding"/>
    <property type="evidence" value="ECO:0007669"/>
    <property type="project" value="UniProtKB-KW"/>
</dbReference>
<dbReference type="Pfam" id="PF03949">
    <property type="entry name" value="Malic_M"/>
    <property type="match status" value="1"/>
</dbReference>
<dbReference type="Gene3D" id="1.20.1370.30">
    <property type="match status" value="1"/>
</dbReference>
<dbReference type="PRINTS" id="PR00072">
    <property type="entry name" value="MALOXRDTASE"/>
</dbReference>
<dbReference type="Gene3D" id="3.40.50.10380">
    <property type="entry name" value="Malic enzyme, N-terminal domain"/>
    <property type="match status" value="1"/>
</dbReference>
<evidence type="ECO:0008006" key="12">
    <source>
        <dbReference type="Google" id="ProtNLM"/>
    </source>
</evidence>
<evidence type="ECO:0000313" key="10">
    <source>
        <dbReference type="EMBL" id="KAG0277444.1"/>
    </source>
</evidence>
<comment type="cofactor">
    <cofactor evidence="1">
        <name>Mn(2+)</name>
        <dbReference type="ChEBI" id="CHEBI:29035"/>
    </cofactor>
</comment>
<dbReference type="GO" id="GO:0004471">
    <property type="term" value="F:malate dehydrogenase (decarboxylating) (NAD+) activity"/>
    <property type="evidence" value="ECO:0007669"/>
    <property type="project" value="TreeGrafter"/>
</dbReference>
<dbReference type="InterPro" id="IPR046346">
    <property type="entry name" value="Aminoacid_DH-like_N_sf"/>
</dbReference>
<feature type="domain" description="Malic enzyme N-terminal" evidence="9">
    <location>
        <begin position="76"/>
        <end position="253"/>
    </location>
</feature>
<sequence length="540" mass="58725">MTVSENTNNIHIQQISKSSYLNQSTATPAELRNALRLHGLSPAKVESFDTQKKRALAQLRSKSSDIEKYVFLAWLRNTNVRLFYGLVSDQLEETLPLIYTPTVGTACQNYSSIYPFLAPPGQPDGLFLSINDLPNLTQIIQNYKPYPQNPELTPQIAVITDGSRILGLGDLGVGGMGIPVGKLQLYVAGAGIDPRRTIPITLDLGTNNEDKLKDEFYLGLRQKRVGDDQFFPFVDAGTGAVILAGFMNAINLAGIPAKEHKILFFGAGSAAVGVAKQLAAYFVNDHGMSEDEAREMVWLVDSKGLVTLDRGDRLAEHKLYFARKDNSGSQYPDIASVIEHVRPTALFGLSSQSGAFSEQVLKSMAGLNERPIVFPLSNPAYQAECSFEQAMVHTKGKVIFASGTAFPKYTDPNTGLISAPGQGNNMYIFPGLGLGGILAQPDTISDRLIYSAARACANALTVEERSQGLLYPVLPRIRQVSAEVAAALVAESVAEGTARNEEAIKLVKTHDKNALLKFVTSNMWTTNEVEEEITTFAPHL</sequence>
<evidence type="ECO:0000256" key="6">
    <source>
        <dbReference type="PIRSR" id="PIRSR000106-1"/>
    </source>
</evidence>
<dbReference type="InterPro" id="IPR036291">
    <property type="entry name" value="NAD(P)-bd_dom_sf"/>
</dbReference>
<evidence type="ECO:0000259" key="9">
    <source>
        <dbReference type="SMART" id="SM01274"/>
    </source>
</evidence>
<dbReference type="PANTHER" id="PTHR23406:SF32">
    <property type="entry name" value="NADP-DEPENDENT MALIC ENZYME"/>
    <property type="match status" value="1"/>
</dbReference>
<dbReference type="AlphaFoldDB" id="A0AAD4H9L7"/>
<dbReference type="PANTHER" id="PTHR23406">
    <property type="entry name" value="MALIC ENZYME-RELATED"/>
    <property type="match status" value="1"/>
</dbReference>
<evidence type="ECO:0000256" key="7">
    <source>
        <dbReference type="PIRSR" id="PIRSR000106-2"/>
    </source>
</evidence>
<dbReference type="SMART" id="SM00919">
    <property type="entry name" value="Malic_M"/>
    <property type="match status" value="1"/>
</dbReference>
<organism evidence="10 11">
    <name type="scientific">Linnemannia exigua</name>
    <dbReference type="NCBI Taxonomy" id="604196"/>
    <lineage>
        <taxon>Eukaryota</taxon>
        <taxon>Fungi</taxon>
        <taxon>Fungi incertae sedis</taxon>
        <taxon>Mucoromycota</taxon>
        <taxon>Mortierellomycotina</taxon>
        <taxon>Mortierellomycetes</taxon>
        <taxon>Mortierellales</taxon>
        <taxon>Mortierellaceae</taxon>
        <taxon>Linnemannia</taxon>
    </lineage>
</organism>
<comment type="similarity">
    <text evidence="3">Belongs to the malic enzymes family.</text>
</comment>
<dbReference type="InterPro" id="IPR012301">
    <property type="entry name" value="Malic_N_dom"/>
</dbReference>
<dbReference type="GO" id="GO:0006108">
    <property type="term" value="P:malate metabolic process"/>
    <property type="evidence" value="ECO:0007669"/>
    <property type="project" value="TreeGrafter"/>
</dbReference>
<feature type="active site" description="Proton acceptor" evidence="6">
    <location>
        <position position="182"/>
    </location>
</feature>
<feature type="domain" description="Malic enzyme NAD-binding" evidence="8">
    <location>
        <begin position="237"/>
        <end position="493"/>
    </location>
</feature>
<dbReference type="FunFam" id="3.40.50.720:FF:000182">
    <property type="entry name" value="NAD-dependent malic enzyme"/>
    <property type="match status" value="1"/>
</dbReference>
<evidence type="ECO:0000256" key="4">
    <source>
        <dbReference type="ARBA" id="ARBA00022723"/>
    </source>
</evidence>
<feature type="binding site" evidence="7">
    <location>
        <position position="164"/>
    </location>
    <ligand>
        <name>(S)-malate</name>
        <dbReference type="ChEBI" id="CHEBI:15589"/>
    </ligand>
</feature>
<protein>
    <recommendedName>
        <fullName evidence="12">Malic enzyme</fullName>
    </recommendedName>
</protein>
<evidence type="ECO:0000256" key="3">
    <source>
        <dbReference type="ARBA" id="ARBA00008785"/>
    </source>
</evidence>
<accession>A0AAD4H9L7</accession>
<evidence type="ECO:0000256" key="1">
    <source>
        <dbReference type="ARBA" id="ARBA00001936"/>
    </source>
</evidence>
<keyword evidence="11" id="KW-1185">Reference proteome</keyword>
<dbReference type="EMBL" id="JAAAIL010000275">
    <property type="protein sequence ID" value="KAG0277444.1"/>
    <property type="molecule type" value="Genomic_DNA"/>
</dbReference>
<dbReference type="InterPro" id="IPR012302">
    <property type="entry name" value="Malic_NAD-bd"/>
</dbReference>
<keyword evidence="5" id="KW-0560">Oxidoreductase</keyword>
<keyword evidence="4" id="KW-0479">Metal-binding</keyword>
<evidence type="ECO:0000256" key="2">
    <source>
        <dbReference type="ARBA" id="ARBA00001946"/>
    </source>
</evidence>
<reference evidence="10" key="1">
    <citation type="journal article" date="2020" name="Fungal Divers.">
        <title>Resolving the Mortierellaceae phylogeny through synthesis of multi-gene phylogenetics and phylogenomics.</title>
        <authorList>
            <person name="Vandepol N."/>
            <person name="Liber J."/>
            <person name="Desiro A."/>
            <person name="Na H."/>
            <person name="Kennedy M."/>
            <person name="Barry K."/>
            <person name="Grigoriev I.V."/>
            <person name="Miller A.N."/>
            <person name="O'Donnell K."/>
            <person name="Stajich J.E."/>
            <person name="Bonito G."/>
        </authorList>
    </citation>
    <scope>NUCLEOTIDE SEQUENCE</scope>
    <source>
        <strain evidence="10">NRRL 28262</strain>
    </source>
</reference>
<dbReference type="Proteomes" id="UP001194580">
    <property type="component" value="Unassembled WGS sequence"/>
</dbReference>
<proteinExistence type="inferred from homology"/>
<name>A0AAD4H9L7_9FUNG</name>